<dbReference type="RefSeq" id="WP_132117901.1">
    <property type="nucleotide sequence ID" value="NZ_SLWS01000004.1"/>
</dbReference>
<feature type="signal peptide" evidence="2">
    <location>
        <begin position="1"/>
        <end position="18"/>
    </location>
</feature>
<evidence type="ECO:0000256" key="1">
    <source>
        <dbReference type="SAM" id="MobiDB-lite"/>
    </source>
</evidence>
<reference evidence="4 5" key="1">
    <citation type="submission" date="2019-03" db="EMBL/GenBank/DDBJ databases">
        <title>Genomic Encyclopedia of Type Strains, Phase IV (KMG-IV): sequencing the most valuable type-strain genomes for metagenomic binning, comparative biology and taxonomic classification.</title>
        <authorList>
            <person name="Goeker M."/>
        </authorList>
    </citation>
    <scope>NUCLEOTIDE SEQUENCE [LARGE SCALE GENOMIC DNA]</scope>
    <source>
        <strain evidence="4 5">DSM 45934</strain>
    </source>
</reference>
<keyword evidence="5" id="KW-1185">Reference proteome</keyword>
<accession>A0A4R2JRC1</accession>
<name>A0A4R2JRC1_9PSEU</name>
<dbReference type="Proteomes" id="UP000295680">
    <property type="component" value="Unassembled WGS sequence"/>
</dbReference>
<evidence type="ECO:0000256" key="2">
    <source>
        <dbReference type="SAM" id="SignalP"/>
    </source>
</evidence>
<feature type="chain" id="PRO_5039376600" evidence="2">
    <location>
        <begin position="19"/>
        <end position="225"/>
    </location>
</feature>
<protein>
    <submittedName>
        <fullName evidence="4">Uncharacterized protein DUF4232</fullName>
    </submittedName>
</protein>
<dbReference type="AlphaFoldDB" id="A0A4R2JRC1"/>
<dbReference type="PROSITE" id="PS51257">
    <property type="entry name" value="PROKAR_LIPOPROTEIN"/>
    <property type="match status" value="1"/>
</dbReference>
<sequence>MYRLISCALLLLVVVGCAARPPRGVVDEPVAAAESTVDTPVSTSSVQPSARKPPTSSAPKSTTPPPQRPPAHPCRHTDLRFDRGPFRQIEFGGDGSLVTAGMDFQFTNTGATPCTLQGWLTIKVIGEATIKGCAISDPDPTCGQLIDTTSVKNVPTTRLPGNAATVTLAPGQQTAATVAWPHCPMRGYEIQVVVPGDATPIVAPAGQVPVCAGTVLKITPLGTTL</sequence>
<dbReference type="Pfam" id="PF14016">
    <property type="entry name" value="DUF4232"/>
    <property type="match status" value="1"/>
</dbReference>
<feature type="region of interest" description="Disordered" evidence="1">
    <location>
        <begin position="31"/>
        <end position="78"/>
    </location>
</feature>
<feature type="compositionally biased region" description="Pro residues" evidence="1">
    <location>
        <begin position="62"/>
        <end position="72"/>
    </location>
</feature>
<dbReference type="InterPro" id="IPR025326">
    <property type="entry name" value="DUF4232"/>
</dbReference>
<evidence type="ECO:0000313" key="5">
    <source>
        <dbReference type="Proteomes" id="UP000295680"/>
    </source>
</evidence>
<dbReference type="OrthoDB" id="3297425at2"/>
<proteinExistence type="predicted"/>
<gene>
    <name evidence="4" type="ORF">EV192_104609</name>
</gene>
<dbReference type="EMBL" id="SLWS01000004">
    <property type="protein sequence ID" value="TCO59766.1"/>
    <property type="molecule type" value="Genomic_DNA"/>
</dbReference>
<comment type="caution">
    <text evidence="4">The sequence shown here is derived from an EMBL/GenBank/DDBJ whole genome shotgun (WGS) entry which is preliminary data.</text>
</comment>
<keyword evidence="2" id="KW-0732">Signal</keyword>
<evidence type="ECO:0000313" key="4">
    <source>
        <dbReference type="EMBL" id="TCO59766.1"/>
    </source>
</evidence>
<organism evidence="4 5">
    <name type="scientific">Actinocrispum wychmicini</name>
    <dbReference type="NCBI Taxonomy" id="1213861"/>
    <lineage>
        <taxon>Bacteria</taxon>
        <taxon>Bacillati</taxon>
        <taxon>Actinomycetota</taxon>
        <taxon>Actinomycetes</taxon>
        <taxon>Pseudonocardiales</taxon>
        <taxon>Pseudonocardiaceae</taxon>
        <taxon>Actinocrispum</taxon>
    </lineage>
</organism>
<evidence type="ECO:0000259" key="3">
    <source>
        <dbReference type="Pfam" id="PF14016"/>
    </source>
</evidence>
<feature type="compositionally biased region" description="Low complexity" evidence="1">
    <location>
        <begin position="35"/>
        <end position="61"/>
    </location>
</feature>
<feature type="domain" description="DUF4232" evidence="3">
    <location>
        <begin position="98"/>
        <end position="218"/>
    </location>
</feature>